<feature type="region of interest" description="Disordered" evidence="1">
    <location>
        <begin position="16"/>
        <end position="35"/>
    </location>
</feature>
<accession>A0A7S3ERB9</accession>
<evidence type="ECO:0000313" key="2">
    <source>
        <dbReference type="EMBL" id="CAE0102916.1"/>
    </source>
</evidence>
<evidence type="ECO:0000256" key="1">
    <source>
        <dbReference type="SAM" id="MobiDB-lite"/>
    </source>
</evidence>
<dbReference type="Gene3D" id="3.40.50.720">
    <property type="entry name" value="NAD(P)-binding Rossmann-like Domain"/>
    <property type="match status" value="1"/>
</dbReference>
<organism evidence="2">
    <name type="scientific">Haptolina ericina</name>
    <dbReference type="NCBI Taxonomy" id="156174"/>
    <lineage>
        <taxon>Eukaryota</taxon>
        <taxon>Haptista</taxon>
        <taxon>Haptophyta</taxon>
        <taxon>Prymnesiophyceae</taxon>
        <taxon>Prymnesiales</taxon>
        <taxon>Prymnesiaceae</taxon>
        <taxon>Haptolina</taxon>
    </lineage>
</organism>
<dbReference type="AlphaFoldDB" id="A0A7S3ERB9"/>
<reference evidence="2" key="1">
    <citation type="submission" date="2021-01" db="EMBL/GenBank/DDBJ databases">
        <authorList>
            <person name="Corre E."/>
            <person name="Pelletier E."/>
            <person name="Niang G."/>
            <person name="Scheremetjew M."/>
            <person name="Finn R."/>
            <person name="Kale V."/>
            <person name="Holt S."/>
            <person name="Cochrane G."/>
            <person name="Meng A."/>
            <person name="Brown T."/>
            <person name="Cohen L."/>
        </authorList>
    </citation>
    <scope>NUCLEOTIDE SEQUENCE</scope>
    <source>
        <strain evidence="2">CCMP281</strain>
    </source>
</reference>
<protein>
    <submittedName>
        <fullName evidence="2">Uncharacterized protein</fullName>
    </submittedName>
</protein>
<proteinExistence type="predicted"/>
<dbReference type="EMBL" id="HBHX01006521">
    <property type="protein sequence ID" value="CAE0102916.1"/>
    <property type="molecule type" value="Transcribed_RNA"/>
</dbReference>
<gene>
    <name evidence="2" type="ORF">HERI1096_LOCUS3574</name>
</gene>
<name>A0A7S3ERB9_9EUKA</name>
<sequence length="102" mass="10529">MEPLLSDNRGRLVVTASGVHDPKSPGGTVQGDASTGATLGDLSGLGARSGAVMVDGATTYGGAKAYHDSKLCNVLFAREASCRWGERIGVRSFNPCGSWSRT</sequence>